<accession>A0A8H7PG48</accession>
<keyword evidence="4" id="KW-1185">Reference proteome</keyword>
<comment type="caution">
    <text evidence="3">The sequence shown here is derived from an EMBL/GenBank/DDBJ whole genome shotgun (WGS) entry which is preliminary data.</text>
</comment>
<evidence type="ECO:0000313" key="4">
    <source>
        <dbReference type="Proteomes" id="UP000654370"/>
    </source>
</evidence>
<protein>
    <recommendedName>
        <fullName evidence="2">DUF8032 domain-containing protein</fullName>
    </recommendedName>
</protein>
<dbReference type="InterPro" id="IPR058345">
    <property type="entry name" value="DUF8032"/>
</dbReference>
<dbReference type="PANTHER" id="PTHR22949:SF0">
    <property type="entry name" value="RE27538P"/>
    <property type="match status" value="1"/>
</dbReference>
<dbReference type="AlphaFoldDB" id="A0A8H7PG48"/>
<feature type="compositionally biased region" description="Low complexity" evidence="1">
    <location>
        <begin position="140"/>
        <end position="161"/>
    </location>
</feature>
<dbReference type="Pfam" id="PF26087">
    <property type="entry name" value="DUF8032"/>
    <property type="match status" value="1"/>
</dbReference>
<proteinExistence type="predicted"/>
<feature type="region of interest" description="Disordered" evidence="1">
    <location>
        <begin position="323"/>
        <end position="358"/>
    </location>
</feature>
<gene>
    <name evidence="3" type="ORF">INT43_004607</name>
</gene>
<reference evidence="3" key="1">
    <citation type="submission" date="2020-12" db="EMBL/GenBank/DDBJ databases">
        <title>Metabolic potential, ecology and presence of endohyphal bacteria is reflected in genomic diversity of Mucoromycotina.</title>
        <authorList>
            <person name="Muszewska A."/>
            <person name="Okrasinska A."/>
            <person name="Steczkiewicz K."/>
            <person name="Drgas O."/>
            <person name="Orlowska M."/>
            <person name="Perlinska-Lenart U."/>
            <person name="Aleksandrzak-Piekarczyk T."/>
            <person name="Szatraj K."/>
            <person name="Zielenkiewicz U."/>
            <person name="Pilsyk S."/>
            <person name="Malc E."/>
            <person name="Mieczkowski P."/>
            <person name="Kruszewska J.S."/>
            <person name="Biernat P."/>
            <person name="Pawlowska J."/>
        </authorList>
    </citation>
    <scope>NUCLEOTIDE SEQUENCE</scope>
    <source>
        <strain evidence="3">WA0000067209</strain>
    </source>
</reference>
<dbReference type="EMBL" id="JAEPQZ010000015">
    <property type="protein sequence ID" value="KAG2173233.1"/>
    <property type="molecule type" value="Genomic_DNA"/>
</dbReference>
<evidence type="ECO:0000259" key="2">
    <source>
        <dbReference type="Pfam" id="PF26087"/>
    </source>
</evidence>
<dbReference type="PANTHER" id="PTHR22949">
    <property type="entry name" value="WHITE COLLAR 2 PROTEIN WC2"/>
    <property type="match status" value="1"/>
</dbReference>
<feature type="domain" description="DUF8032" evidence="2">
    <location>
        <begin position="210"/>
        <end position="303"/>
    </location>
</feature>
<evidence type="ECO:0000256" key="1">
    <source>
        <dbReference type="SAM" id="MobiDB-lite"/>
    </source>
</evidence>
<sequence>MTSNLAITPAEVLEQSHQPDLFSTKMDQNVLLDDHTMSMQPLLPQDESTWMMMMDLNTSPIRHLSLDLGRPNQMDMPIDMPRRYTMPADLSTMFNPANIAAAAASASLPTSSIEAMAVPVPSYDPHMYISALSSPHMIDSSAQSSLESSMPPSLQSSLPSSKATSLNNSPKFNPSPSKQSGRRKSVHSSVAAAVALTAHEPTTSFIDGIEHLTFMYSHDRHVKQYTIRTDIDTVDLNDIDDDFRQASAVYPRANVPMDQYAGNRWEYETSCNQLGWKLAFKNTDILFGRRGLIQRAVDSYRNRHRDLRSRRVTRQEKIANGTLRKRQAKKRKQRILSSSDKSVSPPQTRTRTSRPRKCSETLTIEHPTKGSHHRICFMIDDIPACESAKERYKLYDHLDDSQTAQYREWCNEISWRLAVKNTCLANDQALLQCAVNECVRRKSPAELQDLTQTSPILTEHSKPLFDKDNCLLLDRFQPPPFAVQQQS</sequence>
<feature type="region of interest" description="Disordered" evidence="1">
    <location>
        <begin position="140"/>
        <end position="186"/>
    </location>
</feature>
<dbReference type="OrthoDB" id="5599902at2759"/>
<feature type="compositionally biased region" description="Polar residues" evidence="1">
    <location>
        <begin position="162"/>
        <end position="179"/>
    </location>
</feature>
<dbReference type="Proteomes" id="UP000654370">
    <property type="component" value="Unassembled WGS sequence"/>
</dbReference>
<evidence type="ECO:0000313" key="3">
    <source>
        <dbReference type="EMBL" id="KAG2173233.1"/>
    </source>
</evidence>
<feature type="compositionally biased region" description="Basic residues" evidence="1">
    <location>
        <begin position="323"/>
        <end position="334"/>
    </location>
</feature>
<name>A0A8H7PG48_MORIS</name>
<organism evidence="3 4">
    <name type="scientific">Mortierella isabellina</name>
    <name type="common">Filamentous fungus</name>
    <name type="synonym">Umbelopsis isabellina</name>
    <dbReference type="NCBI Taxonomy" id="91625"/>
    <lineage>
        <taxon>Eukaryota</taxon>
        <taxon>Fungi</taxon>
        <taxon>Fungi incertae sedis</taxon>
        <taxon>Mucoromycota</taxon>
        <taxon>Mucoromycotina</taxon>
        <taxon>Umbelopsidomycetes</taxon>
        <taxon>Umbelopsidales</taxon>
        <taxon>Umbelopsidaceae</taxon>
        <taxon>Umbelopsis</taxon>
    </lineage>
</organism>